<feature type="signal peptide" evidence="3">
    <location>
        <begin position="1"/>
        <end position="32"/>
    </location>
</feature>
<evidence type="ECO:0000313" key="4">
    <source>
        <dbReference type="EMBL" id="SFJ67903.1"/>
    </source>
</evidence>
<evidence type="ECO:0000313" key="5">
    <source>
        <dbReference type="Proteomes" id="UP000199111"/>
    </source>
</evidence>
<dbReference type="InterPro" id="IPR043504">
    <property type="entry name" value="Peptidase_S1_PA_chymotrypsin"/>
</dbReference>
<dbReference type="PANTHER" id="PTHR15462">
    <property type="entry name" value="SERINE PROTEASE"/>
    <property type="match status" value="1"/>
</dbReference>
<evidence type="ECO:0000256" key="2">
    <source>
        <dbReference type="SAM" id="MobiDB-lite"/>
    </source>
</evidence>
<reference evidence="5" key="1">
    <citation type="submission" date="2016-10" db="EMBL/GenBank/DDBJ databases">
        <authorList>
            <person name="Varghese N."/>
            <person name="Submissions S."/>
        </authorList>
    </citation>
    <scope>NUCLEOTIDE SEQUENCE [LARGE SCALE GENOMIC DNA]</scope>
    <source>
        <strain evidence="5">CGMCC 4.2126</strain>
    </source>
</reference>
<gene>
    <name evidence="4" type="ORF">SAMN05216275_11145</name>
</gene>
<keyword evidence="1 3" id="KW-0732">Signal</keyword>
<feature type="region of interest" description="Disordered" evidence="2">
    <location>
        <begin position="67"/>
        <end position="148"/>
    </location>
</feature>
<evidence type="ECO:0000256" key="3">
    <source>
        <dbReference type="SAM" id="SignalP"/>
    </source>
</evidence>
<feature type="compositionally biased region" description="Low complexity" evidence="2">
    <location>
        <begin position="83"/>
        <end position="113"/>
    </location>
</feature>
<feature type="chain" id="PRO_5011538383" description="Trypsin" evidence="3">
    <location>
        <begin position="33"/>
        <end position="398"/>
    </location>
</feature>
<feature type="compositionally biased region" description="Low complexity" evidence="2">
    <location>
        <begin position="122"/>
        <end position="132"/>
    </location>
</feature>
<evidence type="ECO:0000256" key="1">
    <source>
        <dbReference type="ARBA" id="ARBA00022729"/>
    </source>
</evidence>
<evidence type="ECO:0008006" key="6">
    <source>
        <dbReference type="Google" id="ProtNLM"/>
    </source>
</evidence>
<dbReference type="SUPFAM" id="SSF50494">
    <property type="entry name" value="Trypsin-like serine proteases"/>
    <property type="match status" value="1"/>
</dbReference>
<dbReference type="GeneID" id="96299335"/>
<sequence>MSPRARRFATTLGALVASGVLAMSAFAGGASADNTYNTTVPGSITSITLTKTSADMKRIAEYWSPARIKQAQDGTPATPEIKPSGSATTATPAPSGGTGTAATATATTAAASGESKTANATSYYSSSSSSGSTAPVVRPTLPKKPSSVAAKSPVTVGKVFFRIGDRDFWCSASSVASKSRSLVATAGHCAYDAKQGRHADYWIFIPGYDKGETPYGVYVGHSLNLHESFVGLGDYDYDYAFVNVHDGFIWKPGKSPNTYEMEPVGKLEDNVGGQGLVVKRGIGQAALAFGYPAAPQIDGSRPYDGQKLRWCSGRTTRRPAPTYLMELGIALKCGFTGGASGGPWLVDYNSATGLGYLNGVNSFAWDVDTDRKYDLISSPYFITSTYNVYRWADSQHAS</sequence>
<keyword evidence="5" id="KW-1185">Reference proteome</keyword>
<proteinExistence type="predicted"/>
<dbReference type="InterPro" id="IPR009003">
    <property type="entry name" value="Peptidase_S1_PA"/>
</dbReference>
<organism evidence="4 5">
    <name type="scientific">Streptosporangium canum</name>
    <dbReference type="NCBI Taxonomy" id="324952"/>
    <lineage>
        <taxon>Bacteria</taxon>
        <taxon>Bacillati</taxon>
        <taxon>Actinomycetota</taxon>
        <taxon>Actinomycetes</taxon>
        <taxon>Streptosporangiales</taxon>
        <taxon>Streptosporangiaceae</taxon>
        <taxon>Streptosporangium</taxon>
    </lineage>
</organism>
<name>A0A1I3TBJ2_9ACTN</name>
<dbReference type="RefSeq" id="WP_093888122.1">
    <property type="nucleotide sequence ID" value="NZ_FOQY01000011.1"/>
</dbReference>
<dbReference type="Proteomes" id="UP000199111">
    <property type="component" value="Unassembled WGS sequence"/>
</dbReference>
<accession>A0A1I3TBJ2</accession>
<protein>
    <recommendedName>
        <fullName evidence="6">Trypsin</fullName>
    </recommendedName>
</protein>
<dbReference type="InterPro" id="IPR050966">
    <property type="entry name" value="Glutamyl_endopeptidase"/>
</dbReference>
<dbReference type="Gene3D" id="2.40.10.10">
    <property type="entry name" value="Trypsin-like serine proteases"/>
    <property type="match status" value="2"/>
</dbReference>
<dbReference type="AlphaFoldDB" id="A0A1I3TBJ2"/>
<dbReference type="EMBL" id="FOQY01000011">
    <property type="protein sequence ID" value="SFJ67903.1"/>
    <property type="molecule type" value="Genomic_DNA"/>
</dbReference>